<dbReference type="EMBL" id="FNAX01000010">
    <property type="protein sequence ID" value="SDF68993.1"/>
    <property type="molecule type" value="Genomic_DNA"/>
</dbReference>
<dbReference type="OrthoDB" id="3825914at2"/>
<dbReference type="InterPro" id="IPR029063">
    <property type="entry name" value="SAM-dependent_MTases_sf"/>
</dbReference>
<evidence type="ECO:0000313" key="2">
    <source>
        <dbReference type="EMBL" id="SDF68993.1"/>
    </source>
</evidence>
<dbReference type="AlphaFoldDB" id="A0A1G7N4M8"/>
<accession>A0A1G7N4M8</accession>
<organism evidence="2 3">
    <name type="scientific">Streptomyces griseoaurantiacus</name>
    <dbReference type="NCBI Taxonomy" id="68213"/>
    <lineage>
        <taxon>Bacteria</taxon>
        <taxon>Bacillati</taxon>
        <taxon>Actinomycetota</taxon>
        <taxon>Actinomycetes</taxon>
        <taxon>Kitasatosporales</taxon>
        <taxon>Streptomycetaceae</taxon>
        <taxon>Streptomyces</taxon>
        <taxon>Streptomyces aurantiacus group</taxon>
    </lineage>
</organism>
<evidence type="ECO:0000313" key="3">
    <source>
        <dbReference type="Proteomes" id="UP000198614"/>
    </source>
</evidence>
<gene>
    <name evidence="2" type="ORF">SAMN05216260_11027</name>
</gene>
<reference evidence="2 3" key="1">
    <citation type="submission" date="2016-10" db="EMBL/GenBank/DDBJ databases">
        <authorList>
            <person name="de Groot N.N."/>
        </authorList>
    </citation>
    <scope>NUCLEOTIDE SEQUENCE [LARGE SCALE GENOMIC DNA]</scope>
    <source>
        <strain evidence="2 3">CGMCC 4.1859</strain>
    </source>
</reference>
<evidence type="ECO:0000259" key="1">
    <source>
        <dbReference type="Pfam" id="PF13649"/>
    </source>
</evidence>
<dbReference type="Pfam" id="PF13649">
    <property type="entry name" value="Methyltransf_25"/>
    <property type="match status" value="1"/>
</dbReference>
<protein>
    <submittedName>
        <fullName evidence="2">Methyltransferase domain-containing protein</fullName>
    </submittedName>
</protein>
<dbReference type="Proteomes" id="UP000198614">
    <property type="component" value="Unassembled WGS sequence"/>
</dbReference>
<dbReference type="GO" id="GO:0032259">
    <property type="term" value="P:methylation"/>
    <property type="evidence" value="ECO:0007669"/>
    <property type="project" value="UniProtKB-KW"/>
</dbReference>
<dbReference type="SUPFAM" id="SSF53335">
    <property type="entry name" value="S-adenosyl-L-methionine-dependent methyltransferases"/>
    <property type="match status" value="1"/>
</dbReference>
<dbReference type="CDD" id="cd02440">
    <property type="entry name" value="AdoMet_MTases"/>
    <property type="match status" value="1"/>
</dbReference>
<keyword evidence="2" id="KW-0489">Methyltransferase</keyword>
<proteinExistence type="predicted"/>
<keyword evidence="2" id="KW-0808">Transferase</keyword>
<dbReference type="InterPro" id="IPR041698">
    <property type="entry name" value="Methyltransf_25"/>
</dbReference>
<dbReference type="GO" id="GO:0008168">
    <property type="term" value="F:methyltransferase activity"/>
    <property type="evidence" value="ECO:0007669"/>
    <property type="project" value="UniProtKB-KW"/>
</dbReference>
<feature type="domain" description="Methyltransferase" evidence="1">
    <location>
        <begin position="189"/>
        <end position="283"/>
    </location>
</feature>
<dbReference type="Gene3D" id="3.40.50.150">
    <property type="entry name" value="Vaccinia Virus protein VP39"/>
    <property type="match status" value="1"/>
</dbReference>
<name>A0A1G7N4M8_9ACTN</name>
<sequence>MSDNEPIPVSPDSPDPQSLEALQAALGARARLRQWAESAHLLDLLRAASAEGWLEALARPVTVEDLAALGGVPAERARRTVEVLLAADVIREAGTTPPAYTLTGDFAALQAGASGLGTDIALDAVAASRDRVRTALSASGTPYDWREDALVVARDWGMLPTDASRALFGMAYAELPDYHERLSAGGPLLDVGSGIGGALLSTLTAYPALHAVAVERAADVAEELRDRAEAADVASRLDIRRTDARHLDDEAAYTVCYWAQAFFPHDARADTLAAIRRALTPDGLLLAQELAPPPDDSPSARLSAALDALVADGRGIPPVVRAESLAEEFRTAGFTDVKVIPTPVGRLVLARRGTH</sequence>